<sequence>MPLSTRYITLPLQSSTGLSAHAGPHPAPNVVLHAPPASYGQGIFHATEHGDIDDTFQPQEGKIPEVGIGDYPQIQVPLSRHPSLLSQEEKQSWLGWGEPSLPAVLSHRRSREASKIPCDQFGDKVSLNLAAGKSTANLENDAQVSNSDDTLQAQWGSDPAFTARYFVPPLDQLTELEVSIIWNEYIATILKPLDNFLGTDVEENQQRIIRSYNGGIGIHEVESLTGAALTRGTPSTSLDSIRSTTLQDLTLPPAILHRKPLRRYRMRVKPVLTSRGE</sequence>
<keyword evidence="2" id="KW-1185">Reference proteome</keyword>
<evidence type="ECO:0000313" key="1">
    <source>
        <dbReference type="EMBL" id="KIM93989.1"/>
    </source>
</evidence>
<protein>
    <submittedName>
        <fullName evidence="1">Uncharacterized protein</fullName>
    </submittedName>
</protein>
<proteinExistence type="predicted"/>
<dbReference type="AlphaFoldDB" id="A0A0C3GRL1"/>
<dbReference type="EMBL" id="KN832892">
    <property type="protein sequence ID" value="KIM93989.1"/>
    <property type="molecule type" value="Genomic_DNA"/>
</dbReference>
<evidence type="ECO:0000313" key="2">
    <source>
        <dbReference type="Proteomes" id="UP000054321"/>
    </source>
</evidence>
<name>A0A0C3GRL1_OIDMZ</name>
<reference evidence="2" key="2">
    <citation type="submission" date="2015-01" db="EMBL/GenBank/DDBJ databases">
        <title>Evolutionary Origins and Diversification of the Mycorrhizal Mutualists.</title>
        <authorList>
            <consortium name="DOE Joint Genome Institute"/>
            <consortium name="Mycorrhizal Genomics Consortium"/>
            <person name="Kohler A."/>
            <person name="Kuo A."/>
            <person name="Nagy L.G."/>
            <person name="Floudas D."/>
            <person name="Copeland A."/>
            <person name="Barry K.W."/>
            <person name="Cichocki N."/>
            <person name="Veneault-Fourrey C."/>
            <person name="LaButti K."/>
            <person name="Lindquist E.A."/>
            <person name="Lipzen A."/>
            <person name="Lundell T."/>
            <person name="Morin E."/>
            <person name="Murat C."/>
            <person name="Riley R."/>
            <person name="Ohm R."/>
            <person name="Sun H."/>
            <person name="Tunlid A."/>
            <person name="Henrissat B."/>
            <person name="Grigoriev I.V."/>
            <person name="Hibbett D.S."/>
            <person name="Martin F."/>
        </authorList>
    </citation>
    <scope>NUCLEOTIDE SEQUENCE [LARGE SCALE GENOMIC DNA]</scope>
    <source>
        <strain evidence="2">Zn</strain>
    </source>
</reference>
<organism evidence="1 2">
    <name type="scientific">Oidiodendron maius (strain Zn)</name>
    <dbReference type="NCBI Taxonomy" id="913774"/>
    <lineage>
        <taxon>Eukaryota</taxon>
        <taxon>Fungi</taxon>
        <taxon>Dikarya</taxon>
        <taxon>Ascomycota</taxon>
        <taxon>Pezizomycotina</taxon>
        <taxon>Leotiomycetes</taxon>
        <taxon>Leotiomycetes incertae sedis</taxon>
        <taxon>Myxotrichaceae</taxon>
        <taxon>Oidiodendron</taxon>
    </lineage>
</organism>
<reference evidence="1 2" key="1">
    <citation type="submission" date="2014-04" db="EMBL/GenBank/DDBJ databases">
        <authorList>
            <consortium name="DOE Joint Genome Institute"/>
            <person name="Kuo A."/>
            <person name="Martino E."/>
            <person name="Perotto S."/>
            <person name="Kohler A."/>
            <person name="Nagy L.G."/>
            <person name="Floudas D."/>
            <person name="Copeland A."/>
            <person name="Barry K.W."/>
            <person name="Cichocki N."/>
            <person name="Veneault-Fourrey C."/>
            <person name="LaButti K."/>
            <person name="Lindquist E.A."/>
            <person name="Lipzen A."/>
            <person name="Lundell T."/>
            <person name="Morin E."/>
            <person name="Murat C."/>
            <person name="Sun H."/>
            <person name="Tunlid A."/>
            <person name="Henrissat B."/>
            <person name="Grigoriev I.V."/>
            <person name="Hibbett D.S."/>
            <person name="Martin F."/>
            <person name="Nordberg H.P."/>
            <person name="Cantor M.N."/>
            <person name="Hua S.X."/>
        </authorList>
    </citation>
    <scope>NUCLEOTIDE SEQUENCE [LARGE SCALE GENOMIC DNA]</scope>
    <source>
        <strain evidence="1 2">Zn</strain>
    </source>
</reference>
<dbReference type="Proteomes" id="UP000054321">
    <property type="component" value="Unassembled WGS sequence"/>
</dbReference>
<accession>A0A0C3GRL1</accession>
<dbReference type="HOGENOM" id="CLU_065624_0_0_1"/>
<dbReference type="InParanoid" id="A0A0C3GRL1"/>
<gene>
    <name evidence="1" type="ORF">OIDMADRAFT_61252</name>
</gene>